<dbReference type="PANTHER" id="PTHR44229">
    <property type="entry name" value="15-HYDROXYPROSTAGLANDIN DEHYDROGENASE [NAD(+)]"/>
    <property type="match status" value="1"/>
</dbReference>
<comment type="similarity">
    <text evidence="1">Belongs to the short-chain dehydrogenases/reductases (SDR) family.</text>
</comment>
<protein>
    <submittedName>
        <fullName evidence="4">NAD(P)-binding protein</fullName>
    </submittedName>
</protein>
<dbReference type="PRINTS" id="PR00081">
    <property type="entry name" value="GDHRDH"/>
</dbReference>
<dbReference type="GeneID" id="54576708"/>
<keyword evidence="3" id="KW-0560">Oxidoreductase</keyword>
<evidence type="ECO:0000313" key="4">
    <source>
        <dbReference type="EMBL" id="KAF2251643.1"/>
    </source>
</evidence>
<dbReference type="InterPro" id="IPR002347">
    <property type="entry name" value="SDR_fam"/>
</dbReference>
<dbReference type="FunFam" id="3.40.50.720:FF:000643">
    <property type="entry name" value="Short chain dehydrogenase/reductase family oxidoreductase, putative"/>
    <property type="match status" value="1"/>
</dbReference>
<proteinExistence type="inferred from homology"/>
<sequence>MLKGINYCFAKLLLSRGCNVLIADLGLRPEAQKLVEEYQTQPRAVFQKTDVTKWNQLERMFEVANKEFGGVDIVCPGAGIFDPDFSNFWHPPGTAKSRDAPDGDRYTSIDINVTHPIRTTQLAIREFVNPKNGVRVSTTNPKRVLIISSIAGQTSNLHAAIYVAAKHAMSGFVRSLGSLDKELGIRVNGVAPGVVKTPLWTDNADKMELLDSKKDVWATPEEVAEAMVRLLEEPDLGGGVILEVGHNQTREVQQFNDPGPSGEGHTVSRMDETYKEVYKRLKQGGWGKARL</sequence>
<dbReference type="Proteomes" id="UP000800094">
    <property type="component" value="Unassembled WGS sequence"/>
</dbReference>
<dbReference type="Gene3D" id="3.40.50.720">
    <property type="entry name" value="NAD(P)-binding Rossmann-like Domain"/>
    <property type="match status" value="1"/>
</dbReference>
<dbReference type="GO" id="GO:0005737">
    <property type="term" value="C:cytoplasm"/>
    <property type="evidence" value="ECO:0007669"/>
    <property type="project" value="TreeGrafter"/>
</dbReference>
<dbReference type="AlphaFoldDB" id="A0A6A6IQ66"/>
<dbReference type="GO" id="GO:0016491">
    <property type="term" value="F:oxidoreductase activity"/>
    <property type="evidence" value="ECO:0007669"/>
    <property type="project" value="UniProtKB-KW"/>
</dbReference>
<evidence type="ECO:0000256" key="1">
    <source>
        <dbReference type="ARBA" id="ARBA00006484"/>
    </source>
</evidence>
<evidence type="ECO:0000313" key="5">
    <source>
        <dbReference type="Proteomes" id="UP000800094"/>
    </source>
</evidence>
<dbReference type="PANTHER" id="PTHR44229:SF4">
    <property type="entry name" value="15-HYDROXYPROSTAGLANDIN DEHYDROGENASE [NAD(+)]"/>
    <property type="match status" value="1"/>
</dbReference>
<dbReference type="RefSeq" id="XP_033686647.1">
    <property type="nucleotide sequence ID" value="XM_033823378.1"/>
</dbReference>
<name>A0A6A6IQ66_9PLEO</name>
<keyword evidence="5" id="KW-1185">Reference proteome</keyword>
<evidence type="ECO:0000256" key="2">
    <source>
        <dbReference type="ARBA" id="ARBA00022857"/>
    </source>
</evidence>
<organism evidence="4 5">
    <name type="scientific">Trematosphaeria pertusa</name>
    <dbReference type="NCBI Taxonomy" id="390896"/>
    <lineage>
        <taxon>Eukaryota</taxon>
        <taxon>Fungi</taxon>
        <taxon>Dikarya</taxon>
        <taxon>Ascomycota</taxon>
        <taxon>Pezizomycotina</taxon>
        <taxon>Dothideomycetes</taxon>
        <taxon>Pleosporomycetidae</taxon>
        <taxon>Pleosporales</taxon>
        <taxon>Massarineae</taxon>
        <taxon>Trematosphaeriaceae</taxon>
        <taxon>Trematosphaeria</taxon>
    </lineage>
</organism>
<dbReference type="InterPro" id="IPR020904">
    <property type="entry name" value="Sc_DH/Rdtase_CS"/>
</dbReference>
<dbReference type="SUPFAM" id="SSF51735">
    <property type="entry name" value="NAD(P)-binding Rossmann-fold domains"/>
    <property type="match status" value="1"/>
</dbReference>
<evidence type="ECO:0000256" key="3">
    <source>
        <dbReference type="ARBA" id="ARBA00023002"/>
    </source>
</evidence>
<keyword evidence="2" id="KW-0521">NADP</keyword>
<gene>
    <name evidence="4" type="ORF">BU26DRAFT_420826</name>
</gene>
<dbReference type="Pfam" id="PF00106">
    <property type="entry name" value="adh_short"/>
    <property type="match status" value="1"/>
</dbReference>
<dbReference type="EMBL" id="ML987192">
    <property type="protein sequence ID" value="KAF2251643.1"/>
    <property type="molecule type" value="Genomic_DNA"/>
</dbReference>
<accession>A0A6A6IQ66</accession>
<dbReference type="PROSITE" id="PS00061">
    <property type="entry name" value="ADH_SHORT"/>
    <property type="match status" value="1"/>
</dbReference>
<dbReference type="OrthoDB" id="5296at2759"/>
<reference evidence="4" key="1">
    <citation type="journal article" date="2020" name="Stud. Mycol.">
        <title>101 Dothideomycetes genomes: a test case for predicting lifestyles and emergence of pathogens.</title>
        <authorList>
            <person name="Haridas S."/>
            <person name="Albert R."/>
            <person name="Binder M."/>
            <person name="Bloem J."/>
            <person name="Labutti K."/>
            <person name="Salamov A."/>
            <person name="Andreopoulos B."/>
            <person name="Baker S."/>
            <person name="Barry K."/>
            <person name="Bills G."/>
            <person name="Bluhm B."/>
            <person name="Cannon C."/>
            <person name="Castanera R."/>
            <person name="Culley D."/>
            <person name="Daum C."/>
            <person name="Ezra D."/>
            <person name="Gonzalez J."/>
            <person name="Henrissat B."/>
            <person name="Kuo A."/>
            <person name="Liang C."/>
            <person name="Lipzen A."/>
            <person name="Lutzoni F."/>
            <person name="Magnuson J."/>
            <person name="Mondo S."/>
            <person name="Nolan M."/>
            <person name="Ohm R."/>
            <person name="Pangilinan J."/>
            <person name="Park H.-J."/>
            <person name="Ramirez L."/>
            <person name="Alfaro M."/>
            <person name="Sun H."/>
            <person name="Tritt A."/>
            <person name="Yoshinaga Y."/>
            <person name="Zwiers L.-H."/>
            <person name="Turgeon B."/>
            <person name="Goodwin S."/>
            <person name="Spatafora J."/>
            <person name="Crous P."/>
            <person name="Grigoriev I."/>
        </authorList>
    </citation>
    <scope>NUCLEOTIDE SEQUENCE</scope>
    <source>
        <strain evidence="4">CBS 122368</strain>
    </source>
</reference>
<dbReference type="InterPro" id="IPR036291">
    <property type="entry name" value="NAD(P)-bd_dom_sf"/>
</dbReference>